<feature type="region of interest" description="Disordered" evidence="2">
    <location>
        <begin position="267"/>
        <end position="287"/>
    </location>
</feature>
<keyword evidence="4" id="KW-1185">Reference proteome</keyword>
<dbReference type="Gene3D" id="1.10.246.20">
    <property type="entry name" value="Coactivator CBP, KIX domain"/>
    <property type="match status" value="1"/>
</dbReference>
<proteinExistence type="predicted"/>
<comment type="caution">
    <text evidence="3">The sequence shown here is derived from an EMBL/GenBank/DDBJ whole genome shotgun (WGS) entry which is preliminary data.</text>
</comment>
<dbReference type="PANTHER" id="PTHR35300">
    <property type="entry name" value="COACTIVATOR CBP, KIX DOMAIN-CONTAINING PROTEIN-RELATED"/>
    <property type="match status" value="1"/>
</dbReference>
<dbReference type="AlphaFoldDB" id="A0AAW1J9B6"/>
<dbReference type="PANTHER" id="PTHR35300:SF5">
    <property type="entry name" value="HISTONE ACETYLTRANSFERASE"/>
    <property type="match status" value="1"/>
</dbReference>
<protein>
    <submittedName>
        <fullName evidence="3">Uncharacterized protein</fullName>
    </submittedName>
</protein>
<evidence type="ECO:0000313" key="4">
    <source>
        <dbReference type="Proteomes" id="UP001443914"/>
    </source>
</evidence>
<evidence type="ECO:0000256" key="2">
    <source>
        <dbReference type="SAM" id="MobiDB-lite"/>
    </source>
</evidence>
<gene>
    <name evidence="3" type="ORF">RND81_08G206400</name>
</gene>
<sequence>MPRPGPRPYECVRRAWHSERHQPIRGSLIQEIFRIAHEIHSPATKKKKEWQEKLPIVVLKAEEIMYSKANSEAEYMDPKTLWDRTNDAINTIIRRDENSEDSGEFLQPCIEAALHLGCVPRRTPRSQRNIHPRGYLTGSIDLPITTDVIAKPNSFLVPHYANFLGKEPQKYVDSTNSCLHNEMLFLSGRSPIPPEGLSPSKSYPVYPFHYGVYPQPKTSENSISPTLSLCSEEYKMSSRDRLTSATDQPDVECDLSLRLGFGSVQREENPGLNVSKQKTPYESVKHNNPNEIIDMGLMLRKRKAVEQPEMFLAAKDYACLF</sequence>
<dbReference type="GO" id="GO:0003712">
    <property type="term" value="F:transcription coregulator activity"/>
    <property type="evidence" value="ECO:0007669"/>
    <property type="project" value="InterPro"/>
</dbReference>
<reference evidence="3" key="1">
    <citation type="submission" date="2024-03" db="EMBL/GenBank/DDBJ databases">
        <title>WGS assembly of Saponaria officinalis var. Norfolk2.</title>
        <authorList>
            <person name="Jenkins J."/>
            <person name="Shu S."/>
            <person name="Grimwood J."/>
            <person name="Barry K."/>
            <person name="Goodstein D."/>
            <person name="Schmutz J."/>
            <person name="Leebens-Mack J."/>
            <person name="Osbourn A."/>
        </authorList>
    </citation>
    <scope>NUCLEOTIDE SEQUENCE [LARGE SCALE GENOMIC DNA]</scope>
    <source>
        <strain evidence="3">JIC</strain>
    </source>
</reference>
<accession>A0AAW1J9B6</accession>
<dbReference type="GO" id="GO:0006355">
    <property type="term" value="P:regulation of DNA-templated transcription"/>
    <property type="evidence" value="ECO:0007669"/>
    <property type="project" value="InterPro"/>
</dbReference>
<dbReference type="EMBL" id="JBDFQZ010000008">
    <property type="protein sequence ID" value="KAK9699953.1"/>
    <property type="molecule type" value="Genomic_DNA"/>
</dbReference>
<evidence type="ECO:0000256" key="1">
    <source>
        <dbReference type="ARBA" id="ARBA00023242"/>
    </source>
</evidence>
<name>A0AAW1J9B6_SAPOF</name>
<dbReference type="Proteomes" id="UP001443914">
    <property type="component" value="Unassembled WGS sequence"/>
</dbReference>
<organism evidence="3 4">
    <name type="scientific">Saponaria officinalis</name>
    <name type="common">Common soapwort</name>
    <name type="synonym">Lychnis saponaria</name>
    <dbReference type="NCBI Taxonomy" id="3572"/>
    <lineage>
        <taxon>Eukaryota</taxon>
        <taxon>Viridiplantae</taxon>
        <taxon>Streptophyta</taxon>
        <taxon>Embryophyta</taxon>
        <taxon>Tracheophyta</taxon>
        <taxon>Spermatophyta</taxon>
        <taxon>Magnoliopsida</taxon>
        <taxon>eudicotyledons</taxon>
        <taxon>Gunneridae</taxon>
        <taxon>Pentapetalae</taxon>
        <taxon>Caryophyllales</taxon>
        <taxon>Caryophyllaceae</taxon>
        <taxon>Caryophylleae</taxon>
        <taxon>Saponaria</taxon>
    </lineage>
</organism>
<evidence type="ECO:0000313" key="3">
    <source>
        <dbReference type="EMBL" id="KAK9699953.1"/>
    </source>
</evidence>
<keyword evidence="1" id="KW-0539">Nucleus</keyword>
<dbReference type="InterPro" id="IPR036529">
    <property type="entry name" value="KIX_dom_sf"/>
</dbReference>
<feature type="compositionally biased region" description="Polar residues" evidence="2">
    <location>
        <begin position="272"/>
        <end position="287"/>
    </location>
</feature>